<evidence type="ECO:0000313" key="1">
    <source>
        <dbReference type="EMBL" id="KAH7094800.1"/>
    </source>
</evidence>
<sequence length="254" mass="27844">MATGSQNPGTIVQAAKLLGVMHIIVCNGNIKKDFYVATSLLRERAPGFINFYPSHNGEMGSVLALMNNIPISHFSLFVEWLGTDAGIDPKATGYNPLAVGDQVESPAHAVLATNAYIFGERYGIPRLCNDALYRLSVCMAARVSMDSPTPTDSPFEHNPPNPFTLKQIRYAYQNTRHASPLRELYVDSFCAAGLEASVLRPSALCQYPQEFLADVMVRRAHLDGYQASMADAKKPVLERQAGGGDDHVKRTRID</sequence>
<protein>
    <submittedName>
        <fullName evidence="1">Uncharacterized protein</fullName>
    </submittedName>
</protein>
<name>A0A8K0RH99_9PLEO</name>
<proteinExistence type="predicted"/>
<reference evidence="1" key="1">
    <citation type="journal article" date="2021" name="Nat. Commun.">
        <title>Genetic determinants of endophytism in the Arabidopsis root mycobiome.</title>
        <authorList>
            <person name="Mesny F."/>
            <person name="Miyauchi S."/>
            <person name="Thiergart T."/>
            <person name="Pickel B."/>
            <person name="Atanasova L."/>
            <person name="Karlsson M."/>
            <person name="Huettel B."/>
            <person name="Barry K.W."/>
            <person name="Haridas S."/>
            <person name="Chen C."/>
            <person name="Bauer D."/>
            <person name="Andreopoulos W."/>
            <person name="Pangilinan J."/>
            <person name="LaButti K."/>
            <person name="Riley R."/>
            <person name="Lipzen A."/>
            <person name="Clum A."/>
            <person name="Drula E."/>
            <person name="Henrissat B."/>
            <person name="Kohler A."/>
            <person name="Grigoriev I.V."/>
            <person name="Martin F.M."/>
            <person name="Hacquard S."/>
        </authorList>
    </citation>
    <scope>NUCLEOTIDE SEQUENCE</scope>
    <source>
        <strain evidence="1">MPI-SDFR-AT-0120</strain>
    </source>
</reference>
<dbReference type="EMBL" id="JAGMVJ010000001">
    <property type="protein sequence ID" value="KAH7094800.1"/>
    <property type="molecule type" value="Genomic_DNA"/>
</dbReference>
<dbReference type="AlphaFoldDB" id="A0A8K0RH99"/>
<gene>
    <name evidence="1" type="ORF">FB567DRAFT_586152</name>
</gene>
<evidence type="ECO:0000313" key="2">
    <source>
        <dbReference type="Proteomes" id="UP000813461"/>
    </source>
</evidence>
<dbReference type="OrthoDB" id="10618244at2759"/>
<dbReference type="Proteomes" id="UP000813461">
    <property type="component" value="Unassembled WGS sequence"/>
</dbReference>
<accession>A0A8K0RH99</accession>
<organism evidence="1 2">
    <name type="scientific">Paraphoma chrysanthemicola</name>
    <dbReference type="NCBI Taxonomy" id="798071"/>
    <lineage>
        <taxon>Eukaryota</taxon>
        <taxon>Fungi</taxon>
        <taxon>Dikarya</taxon>
        <taxon>Ascomycota</taxon>
        <taxon>Pezizomycotina</taxon>
        <taxon>Dothideomycetes</taxon>
        <taxon>Pleosporomycetidae</taxon>
        <taxon>Pleosporales</taxon>
        <taxon>Pleosporineae</taxon>
        <taxon>Phaeosphaeriaceae</taxon>
        <taxon>Paraphoma</taxon>
    </lineage>
</organism>
<keyword evidence="2" id="KW-1185">Reference proteome</keyword>
<comment type="caution">
    <text evidence="1">The sequence shown here is derived from an EMBL/GenBank/DDBJ whole genome shotgun (WGS) entry which is preliminary data.</text>
</comment>